<name>A0AAE8XCE2_9CAUD</name>
<dbReference type="EMBL" id="OK040171">
    <property type="protein sequence ID" value="UAV84666.1"/>
    <property type="molecule type" value="Genomic_DNA"/>
</dbReference>
<reference evidence="1" key="1">
    <citation type="submission" date="2021-09" db="EMBL/GenBank/DDBJ databases">
        <authorList>
            <person name="Liu Y."/>
        </authorList>
    </citation>
    <scope>NUCLEOTIDE SEQUENCE</scope>
</reference>
<organism evidence="1 2">
    <name type="scientific">Pseudomonas phage PHB09</name>
    <dbReference type="NCBI Taxonomy" id="2867265"/>
    <lineage>
        <taxon>Viruses</taxon>
        <taxon>Duplodnaviria</taxon>
        <taxon>Heunggongvirae</taxon>
        <taxon>Uroviricota</taxon>
        <taxon>Caudoviricetes</taxon>
        <taxon>Vandenendeviridae</taxon>
        <taxon>Gorskivirinae</taxon>
        <taxon>Dilongvirus</taxon>
        <taxon>Dilongvirus PHB09</taxon>
    </lineage>
</organism>
<dbReference type="Proteomes" id="UP000827914">
    <property type="component" value="Segment"/>
</dbReference>
<accession>A0AAE8XCE2</accession>
<protein>
    <submittedName>
        <fullName evidence="1">Uncharacterized protein</fullName>
    </submittedName>
</protein>
<gene>
    <name evidence="1" type="ORF">PHB09_171</name>
</gene>
<sequence>MPEGSLACVATDYTLCKMAYAYLGTNRHTGFGHKTYKLSS</sequence>
<evidence type="ECO:0000313" key="1">
    <source>
        <dbReference type="EMBL" id="UAV84666.1"/>
    </source>
</evidence>
<keyword evidence="2" id="KW-1185">Reference proteome</keyword>
<proteinExistence type="predicted"/>
<evidence type="ECO:0000313" key="2">
    <source>
        <dbReference type="Proteomes" id="UP000827914"/>
    </source>
</evidence>